<dbReference type="RefSeq" id="WP_343772002.1">
    <property type="nucleotide sequence ID" value="NZ_BAAADV010000001.1"/>
</dbReference>
<dbReference type="AlphaFoldDB" id="A0AAV3T481"/>
<evidence type="ECO:0000313" key="3">
    <source>
        <dbReference type="Proteomes" id="UP001500420"/>
    </source>
</evidence>
<sequence length="155" mass="16358">MIRRTLLAALLSTALAAAATPGIDHARVRRSNGRIESVVASVEAAARSLAGDEAVPAGRPGARRVVTVTLPGAAWDEAAVDGVRLATPAERTLTLRYRIAGGGRRSRTIRFPEPVQTADGNPIDLDGDGPHELALSLRGDERRRRILVERVSAGA</sequence>
<protein>
    <recommendedName>
        <fullName evidence="1">DUF7311 domain-containing protein</fullName>
    </recommendedName>
</protein>
<evidence type="ECO:0000259" key="1">
    <source>
        <dbReference type="Pfam" id="PF23993"/>
    </source>
</evidence>
<comment type="caution">
    <text evidence="2">The sequence shown here is derived from an EMBL/GenBank/DDBJ whole genome shotgun (WGS) entry which is preliminary data.</text>
</comment>
<reference evidence="2 3" key="1">
    <citation type="journal article" date="2019" name="Int. J. Syst. Evol. Microbiol.">
        <title>The Global Catalogue of Microorganisms (GCM) 10K type strain sequencing project: providing services to taxonomists for standard genome sequencing and annotation.</title>
        <authorList>
            <consortium name="The Broad Institute Genomics Platform"/>
            <consortium name="The Broad Institute Genome Sequencing Center for Infectious Disease"/>
            <person name="Wu L."/>
            <person name="Ma J."/>
        </authorList>
    </citation>
    <scope>NUCLEOTIDE SEQUENCE [LARGE SCALE GENOMIC DNA]</scope>
    <source>
        <strain evidence="2 3">JCM 16328</strain>
    </source>
</reference>
<dbReference type="InterPro" id="IPR055735">
    <property type="entry name" value="DUF7311"/>
</dbReference>
<dbReference type="EMBL" id="BAAADV010000001">
    <property type="protein sequence ID" value="GAA0661750.1"/>
    <property type="molecule type" value="Genomic_DNA"/>
</dbReference>
<gene>
    <name evidence="2" type="ORF">GCM10009020_02520</name>
</gene>
<name>A0AAV3T481_9EURY</name>
<proteinExistence type="predicted"/>
<keyword evidence="3" id="KW-1185">Reference proteome</keyword>
<dbReference type="Pfam" id="PF23993">
    <property type="entry name" value="DUF7311"/>
    <property type="match status" value="1"/>
</dbReference>
<organism evidence="2 3">
    <name type="scientific">Natronoarchaeum mannanilyticum</name>
    <dbReference type="NCBI Taxonomy" id="926360"/>
    <lineage>
        <taxon>Archaea</taxon>
        <taxon>Methanobacteriati</taxon>
        <taxon>Methanobacteriota</taxon>
        <taxon>Stenosarchaea group</taxon>
        <taxon>Halobacteria</taxon>
        <taxon>Halobacteriales</taxon>
        <taxon>Natronoarchaeaceae</taxon>
    </lineage>
</organism>
<dbReference type="Proteomes" id="UP001500420">
    <property type="component" value="Unassembled WGS sequence"/>
</dbReference>
<accession>A0AAV3T481</accession>
<feature type="domain" description="DUF7311" evidence="1">
    <location>
        <begin position="4"/>
        <end position="148"/>
    </location>
</feature>
<evidence type="ECO:0000313" key="2">
    <source>
        <dbReference type="EMBL" id="GAA0661750.1"/>
    </source>
</evidence>